<dbReference type="KEGG" id="dac:Daci_1940"/>
<keyword evidence="2" id="KW-1185">Reference proteome</keyword>
<dbReference type="RefSeq" id="WP_012203865.1">
    <property type="nucleotide sequence ID" value="NC_010002.1"/>
</dbReference>
<dbReference type="GeneID" id="24115922"/>
<gene>
    <name evidence="1" type="ordered locus">Daci_1940</name>
</gene>
<sequence>MLMKAYVDYNIIKAEHEEIHLRLQNWAKWTRVGRFAWMTHPMWRYFKEREPQPSSTCNTLDAHEVEKLIADLPQKNRQAIRWWYVYASNPKTAAKQMGVTLEALDALVHDGRTMLKNRSKPLAKPKNV</sequence>
<dbReference type="Gene3D" id="1.10.10.10">
    <property type="entry name" value="Winged helix-like DNA-binding domain superfamily/Winged helix DNA-binding domain"/>
    <property type="match status" value="1"/>
</dbReference>
<evidence type="ECO:0000313" key="1">
    <source>
        <dbReference type="EMBL" id="ABX34580.1"/>
    </source>
</evidence>
<dbReference type="AlphaFoldDB" id="A9BYN7"/>
<dbReference type="SUPFAM" id="SSF88659">
    <property type="entry name" value="Sigma3 and sigma4 domains of RNA polymerase sigma factors"/>
    <property type="match status" value="1"/>
</dbReference>
<dbReference type="eggNOG" id="COG1595">
    <property type="taxonomic scope" value="Bacteria"/>
</dbReference>
<name>A9BYN7_DELAS</name>
<accession>A9BYN7</accession>
<dbReference type="InterPro" id="IPR036388">
    <property type="entry name" value="WH-like_DNA-bd_sf"/>
</dbReference>
<dbReference type="HOGENOM" id="CLU_1955993_0_0_4"/>
<dbReference type="InterPro" id="IPR013324">
    <property type="entry name" value="RNA_pol_sigma_r3/r4-like"/>
</dbReference>
<protein>
    <submittedName>
        <fullName evidence="1">RNA polymerase, sigma-24 subunit, ECF subfamily</fullName>
    </submittedName>
</protein>
<reference evidence="1 2" key="1">
    <citation type="journal article" date="2004" name="Appl. Environ. Microbiol.">
        <title>Mineralization of individual congeners of linear alkylbenzenesulfonate by defined pairs of heterotrophic bacteria.</title>
        <authorList>
            <person name="Schleheck D."/>
            <person name="Knepper T.P."/>
            <person name="Fischer K."/>
            <person name="Cook A.M."/>
        </authorList>
    </citation>
    <scope>NUCLEOTIDE SEQUENCE [LARGE SCALE GENOMIC DNA]</scope>
    <source>
        <strain evidence="2">DSM 14801 / SPH-1</strain>
    </source>
</reference>
<organism evidence="1 2">
    <name type="scientific">Delftia acidovorans (strain DSM 14801 / SPH-1)</name>
    <dbReference type="NCBI Taxonomy" id="398578"/>
    <lineage>
        <taxon>Bacteria</taxon>
        <taxon>Pseudomonadati</taxon>
        <taxon>Pseudomonadota</taxon>
        <taxon>Betaproteobacteria</taxon>
        <taxon>Burkholderiales</taxon>
        <taxon>Comamonadaceae</taxon>
        <taxon>Delftia</taxon>
    </lineage>
</organism>
<evidence type="ECO:0000313" key="2">
    <source>
        <dbReference type="Proteomes" id="UP000000784"/>
    </source>
</evidence>
<reference evidence="2" key="2">
    <citation type="submission" date="2007-11" db="EMBL/GenBank/DDBJ databases">
        <title>Complete sequence of Delftia acidovorans DSM 14801 / SPH-1.</title>
        <authorList>
            <person name="Copeland A."/>
            <person name="Lucas S."/>
            <person name="Lapidus A."/>
            <person name="Barry K."/>
            <person name="Glavina del Rio T."/>
            <person name="Dalin E."/>
            <person name="Tice H."/>
            <person name="Pitluck S."/>
            <person name="Lowry S."/>
            <person name="Clum A."/>
            <person name="Schmutz J."/>
            <person name="Larimer F."/>
            <person name="Land M."/>
            <person name="Hauser L."/>
            <person name="Kyrpides N."/>
            <person name="Kim E."/>
            <person name="Schleheck D."/>
            <person name="Richardson P."/>
        </authorList>
    </citation>
    <scope>NUCLEOTIDE SEQUENCE [LARGE SCALE GENOMIC DNA]</scope>
    <source>
        <strain evidence="2">DSM 14801 / SPH-1</strain>
    </source>
</reference>
<proteinExistence type="predicted"/>
<dbReference type="Proteomes" id="UP000000784">
    <property type="component" value="Chromosome"/>
</dbReference>
<dbReference type="STRING" id="398578.Daci_1940"/>
<dbReference type="EMBL" id="CP000884">
    <property type="protein sequence ID" value="ABX34580.1"/>
    <property type="molecule type" value="Genomic_DNA"/>
</dbReference>